<sequence>MQSSIPYFNADDVARATPMPALINALRDAFIRDSHHYPKRLAADISTTQSLLVMPAWDEAQTLGTKITLIDQQRRPSIQATYLLMDQKTGMPCALFDGTTLTKRRTAAASALAASILAQKHQSLLLIGTGALIPPLIEAYTSIFPFEQIHIWGRNREKANAVVEAMQKIGTSINRVDDFDHAISEADIISSATMATSPIIKGSMLHSTMHVDLIGAFKPDMCEADTETFAKADVYVDTLEGALSEAGDLIQAMAAGALTEDSIKGDMRDLCRLSKHRNDSNRNRITLFKSVGAAIEDLVAAKLAYRQLESTNVNAH</sequence>
<dbReference type="PIRSF" id="PIRSF001439">
    <property type="entry name" value="CryM"/>
    <property type="match status" value="1"/>
</dbReference>
<dbReference type="Proteomes" id="UP001560685">
    <property type="component" value="Unassembled WGS sequence"/>
</dbReference>
<dbReference type="EMBL" id="JBEHZE010000001">
    <property type="protein sequence ID" value="MEX6631930.1"/>
    <property type="molecule type" value="Genomic_DNA"/>
</dbReference>
<name>A0ABV3YZG3_9PROT</name>
<accession>A0ABV3YZG3</accession>
<dbReference type="InterPro" id="IPR036291">
    <property type="entry name" value="NAD(P)-bd_dom_sf"/>
</dbReference>
<dbReference type="SUPFAM" id="SSF51735">
    <property type="entry name" value="NAD(P)-binding Rossmann-fold domains"/>
    <property type="match status" value="1"/>
</dbReference>
<reference evidence="1 2" key="1">
    <citation type="submission" date="2024-05" db="EMBL/GenBank/DDBJ databases">
        <title>Three bacterial strains, DH-69, EH-24, and ECK-19 isolated from coastal sediments.</title>
        <authorList>
            <person name="Ye Y.-Q."/>
            <person name="Du Z.-J."/>
        </authorList>
    </citation>
    <scope>NUCLEOTIDE SEQUENCE [LARGE SCALE GENOMIC DNA]</scope>
    <source>
        <strain evidence="1 2">ECK-19</strain>
    </source>
</reference>
<dbReference type="Gene3D" id="3.40.50.720">
    <property type="entry name" value="NAD(P)-binding Rossmann-like Domain"/>
    <property type="match status" value="1"/>
</dbReference>
<dbReference type="GO" id="GO:0008473">
    <property type="term" value="F:ornithine cyclodeaminase activity"/>
    <property type="evidence" value="ECO:0007669"/>
    <property type="project" value="UniProtKB-EC"/>
</dbReference>
<proteinExistence type="predicted"/>
<comment type="caution">
    <text evidence="1">The sequence shown here is derived from an EMBL/GenBank/DDBJ whole genome shotgun (WGS) entry which is preliminary data.</text>
</comment>
<dbReference type="PANTHER" id="PTHR13812:SF19">
    <property type="entry name" value="KETIMINE REDUCTASE MU-CRYSTALLIN"/>
    <property type="match status" value="1"/>
</dbReference>
<gene>
    <name evidence="1" type="ORF">ABFZ84_00055</name>
</gene>
<dbReference type="RefSeq" id="WP_369311514.1">
    <property type="nucleotide sequence ID" value="NZ_JBEHZE010000001.1"/>
</dbReference>
<dbReference type="PANTHER" id="PTHR13812">
    <property type="entry name" value="KETIMINE REDUCTASE MU-CRYSTALLIN"/>
    <property type="match status" value="1"/>
</dbReference>
<evidence type="ECO:0000313" key="2">
    <source>
        <dbReference type="Proteomes" id="UP001560685"/>
    </source>
</evidence>
<dbReference type="Gene3D" id="3.30.1780.10">
    <property type="entry name" value="ornithine cyclodeaminase, domain 1"/>
    <property type="match status" value="1"/>
</dbReference>
<keyword evidence="1" id="KW-0456">Lyase</keyword>
<protein>
    <submittedName>
        <fullName evidence="1">Ornithine cyclodeaminase family protein</fullName>
        <ecNumber evidence="1">4.3.1.12</ecNumber>
    </submittedName>
</protein>
<organism evidence="1 2">
    <name type="scientific">Hyphococcus lacteus</name>
    <dbReference type="NCBI Taxonomy" id="3143536"/>
    <lineage>
        <taxon>Bacteria</taxon>
        <taxon>Pseudomonadati</taxon>
        <taxon>Pseudomonadota</taxon>
        <taxon>Alphaproteobacteria</taxon>
        <taxon>Parvularculales</taxon>
        <taxon>Parvularculaceae</taxon>
        <taxon>Hyphococcus</taxon>
    </lineage>
</organism>
<evidence type="ECO:0000313" key="1">
    <source>
        <dbReference type="EMBL" id="MEX6631930.1"/>
    </source>
</evidence>
<dbReference type="InterPro" id="IPR023401">
    <property type="entry name" value="ODC_N"/>
</dbReference>
<keyword evidence="2" id="KW-1185">Reference proteome</keyword>
<dbReference type="EC" id="4.3.1.12" evidence="1"/>
<dbReference type="InterPro" id="IPR003462">
    <property type="entry name" value="ODC_Mu_crystall"/>
</dbReference>
<dbReference type="Pfam" id="PF02423">
    <property type="entry name" value="OCD_Mu_crystall"/>
    <property type="match status" value="1"/>
</dbReference>